<accession>I3X9F8</accession>
<dbReference type="KEGG" id="sfd:USDA257_c39700"/>
<proteinExistence type="predicted"/>
<protein>
    <submittedName>
        <fullName evidence="1">Uncharacterized protein</fullName>
    </submittedName>
</protein>
<evidence type="ECO:0000313" key="2">
    <source>
        <dbReference type="Proteomes" id="UP000006180"/>
    </source>
</evidence>
<dbReference type="AlphaFoldDB" id="I3X9F8"/>
<sequence>MGTISGRLQLSLSGFWAALIAAVFLPSALPVFPECVLRL</sequence>
<gene>
    <name evidence="1" type="ORF">USDA257_c39700</name>
</gene>
<reference evidence="1 2" key="1">
    <citation type="journal article" date="2012" name="J. Bacteriol.">
        <title>Complete genome sequence of the broad-host-range strain Sinorhizobium fredii USDA257.</title>
        <authorList>
            <person name="Schuldes J."/>
            <person name="Rodriguez Orbegoso M."/>
            <person name="Schmeisser C."/>
            <person name="Krishnan H.B."/>
            <person name="Daniel R."/>
            <person name="Streit W.R."/>
        </authorList>
    </citation>
    <scope>NUCLEOTIDE SEQUENCE [LARGE SCALE GENOMIC DNA]</scope>
    <source>
        <strain evidence="1 2">USDA 257</strain>
    </source>
</reference>
<dbReference type="PATRIC" id="fig|1185652.3.peg.4121"/>
<dbReference type="Proteomes" id="UP000006180">
    <property type="component" value="Chromosome"/>
</dbReference>
<dbReference type="HOGENOM" id="CLU_3317055_0_0_5"/>
<evidence type="ECO:0000313" key="1">
    <source>
        <dbReference type="EMBL" id="AFL52514.1"/>
    </source>
</evidence>
<name>I3X9F8_SINF2</name>
<dbReference type="EMBL" id="CP003563">
    <property type="protein sequence ID" value="AFL52514.1"/>
    <property type="molecule type" value="Genomic_DNA"/>
</dbReference>
<organism evidence="1 2">
    <name type="scientific">Sinorhizobium fredii (strain USDA 257)</name>
    <dbReference type="NCBI Taxonomy" id="1185652"/>
    <lineage>
        <taxon>Bacteria</taxon>
        <taxon>Pseudomonadati</taxon>
        <taxon>Pseudomonadota</taxon>
        <taxon>Alphaproteobacteria</taxon>
        <taxon>Hyphomicrobiales</taxon>
        <taxon>Rhizobiaceae</taxon>
        <taxon>Sinorhizobium/Ensifer group</taxon>
        <taxon>Sinorhizobium</taxon>
    </lineage>
</organism>